<keyword evidence="1" id="KW-0812">Transmembrane</keyword>
<reference evidence="2" key="1">
    <citation type="submission" date="2021-06" db="EMBL/GenBank/DDBJ databases">
        <title>Novel species in genus Arthrobacter.</title>
        <authorList>
            <person name="Zhang G."/>
        </authorList>
    </citation>
    <scope>NUCLEOTIDE SEQUENCE</scope>
    <source>
        <strain evidence="2">Zg-ZUI122</strain>
    </source>
</reference>
<name>A0A975S4D8_9MICC</name>
<keyword evidence="1" id="KW-1133">Transmembrane helix</keyword>
<dbReference type="EMBL" id="CP076456">
    <property type="protein sequence ID" value="QWQ35053.1"/>
    <property type="molecule type" value="Genomic_DNA"/>
</dbReference>
<gene>
    <name evidence="2" type="ORF">KG104_11010</name>
</gene>
<evidence type="ECO:0000313" key="2">
    <source>
        <dbReference type="EMBL" id="QWQ35053.1"/>
    </source>
</evidence>
<accession>A0A975S4D8</accession>
<dbReference type="AlphaFoldDB" id="A0A975S4D8"/>
<organism evidence="2 3">
    <name type="scientific">Arthrobacter sunyaminii</name>
    <dbReference type="NCBI Taxonomy" id="2816859"/>
    <lineage>
        <taxon>Bacteria</taxon>
        <taxon>Bacillati</taxon>
        <taxon>Actinomycetota</taxon>
        <taxon>Actinomycetes</taxon>
        <taxon>Micrococcales</taxon>
        <taxon>Micrococcaceae</taxon>
        <taxon>Arthrobacter</taxon>
    </lineage>
</organism>
<dbReference type="RefSeq" id="WP_207347035.1">
    <property type="nucleotide sequence ID" value="NZ_CP076456.1"/>
</dbReference>
<feature type="transmembrane region" description="Helical" evidence="1">
    <location>
        <begin position="28"/>
        <end position="54"/>
    </location>
</feature>
<proteinExistence type="predicted"/>
<protein>
    <submittedName>
        <fullName evidence="2">Uncharacterized protein</fullName>
    </submittedName>
</protein>
<evidence type="ECO:0000313" key="3">
    <source>
        <dbReference type="Proteomes" id="UP000680588"/>
    </source>
</evidence>
<evidence type="ECO:0000256" key="1">
    <source>
        <dbReference type="SAM" id="Phobius"/>
    </source>
</evidence>
<dbReference type="KEGG" id="asun:KG104_11010"/>
<sequence length="153" mass="16609">MNNSPSAGHAGRHHPTGKPPVLGRGKVWFLRTVILGVVFLGLLLVAGPLTIAAWDSSDSHRALIACTVTEADGRYEHGSSKTPSFWGVNIKTSDCSQLLLIRGVDESNNEALESELTPGSRFNFEIGEGAQSLRWLTVRIGMTTEVFSFEEID</sequence>
<dbReference type="Proteomes" id="UP000680588">
    <property type="component" value="Chromosome"/>
</dbReference>
<keyword evidence="3" id="KW-1185">Reference proteome</keyword>
<keyword evidence="1" id="KW-0472">Membrane</keyword>